<evidence type="ECO:0000313" key="3">
    <source>
        <dbReference type="EMBL" id="KAJ4831877.1"/>
    </source>
</evidence>
<dbReference type="EMBL" id="JAKUCV010005264">
    <property type="protein sequence ID" value="KAJ4831877.1"/>
    <property type="molecule type" value="Genomic_DNA"/>
</dbReference>
<feature type="transmembrane region" description="Helical" evidence="2">
    <location>
        <begin position="55"/>
        <end position="73"/>
    </location>
</feature>
<evidence type="ECO:0000256" key="2">
    <source>
        <dbReference type="SAM" id="Phobius"/>
    </source>
</evidence>
<comment type="caution">
    <text evidence="3">The sequence shown here is derived from an EMBL/GenBank/DDBJ whole genome shotgun (WGS) entry which is preliminary data.</text>
</comment>
<sequence>MYKTKTNPNSHVTTTTANSLLPTHHHHHHKNTAADPPPDNCHSHAQHHHRGGRPAVLLFMFSQPIMLAFTTWLRTRRSRCLFLLLCSPILLPLLCASFPFLCFAELCLCLCLCRCCRGGRRRREYKRKKTASHGGGGEEEEEEQLLRRCEEGMLCGGCQCGDQEVGLLQRYLEDQLRLVVGSVYECGGDDFLEEEEEEDTLSVDSDSNINTPLLG</sequence>
<reference evidence="3" key="2">
    <citation type="journal article" date="2023" name="Plants (Basel)">
        <title>Annotation of the Turnera subulata (Passifloraceae) Draft Genome Reveals the S-Locus Evolved after the Divergence of Turneroideae from Passifloroideae in a Stepwise Manner.</title>
        <authorList>
            <person name="Henning P.M."/>
            <person name="Roalson E.H."/>
            <person name="Mir W."/>
            <person name="McCubbin A.G."/>
            <person name="Shore J.S."/>
        </authorList>
    </citation>
    <scope>NUCLEOTIDE SEQUENCE</scope>
    <source>
        <strain evidence="3">F60SS</strain>
    </source>
</reference>
<feature type="region of interest" description="Disordered" evidence="1">
    <location>
        <begin position="22"/>
        <end position="48"/>
    </location>
</feature>
<gene>
    <name evidence="3" type="ORF">Tsubulata_026651</name>
</gene>
<feature type="transmembrane region" description="Helical" evidence="2">
    <location>
        <begin position="80"/>
        <end position="101"/>
    </location>
</feature>
<accession>A0A9Q0FK52</accession>
<protein>
    <submittedName>
        <fullName evidence="3">Uncharacterized protein</fullName>
    </submittedName>
</protein>
<organism evidence="3 4">
    <name type="scientific">Turnera subulata</name>
    <dbReference type="NCBI Taxonomy" id="218843"/>
    <lineage>
        <taxon>Eukaryota</taxon>
        <taxon>Viridiplantae</taxon>
        <taxon>Streptophyta</taxon>
        <taxon>Embryophyta</taxon>
        <taxon>Tracheophyta</taxon>
        <taxon>Spermatophyta</taxon>
        <taxon>Magnoliopsida</taxon>
        <taxon>eudicotyledons</taxon>
        <taxon>Gunneridae</taxon>
        <taxon>Pentapetalae</taxon>
        <taxon>rosids</taxon>
        <taxon>fabids</taxon>
        <taxon>Malpighiales</taxon>
        <taxon>Passifloraceae</taxon>
        <taxon>Turnera</taxon>
    </lineage>
</organism>
<keyword evidence="4" id="KW-1185">Reference proteome</keyword>
<dbReference type="AlphaFoldDB" id="A0A9Q0FK52"/>
<keyword evidence="2" id="KW-0472">Membrane</keyword>
<keyword evidence="2" id="KW-1133">Transmembrane helix</keyword>
<dbReference type="PANTHER" id="PTHR36322">
    <property type="entry name" value="TRANSMEMBRANE PROTEIN"/>
    <property type="match status" value="1"/>
</dbReference>
<dbReference type="OrthoDB" id="852237at2759"/>
<evidence type="ECO:0000313" key="4">
    <source>
        <dbReference type="Proteomes" id="UP001141552"/>
    </source>
</evidence>
<dbReference type="Proteomes" id="UP001141552">
    <property type="component" value="Unassembled WGS sequence"/>
</dbReference>
<name>A0A9Q0FK52_9ROSI</name>
<evidence type="ECO:0000256" key="1">
    <source>
        <dbReference type="SAM" id="MobiDB-lite"/>
    </source>
</evidence>
<proteinExistence type="predicted"/>
<reference evidence="3" key="1">
    <citation type="submission" date="2022-02" db="EMBL/GenBank/DDBJ databases">
        <authorList>
            <person name="Henning P.M."/>
            <person name="McCubbin A.G."/>
            <person name="Shore J.S."/>
        </authorList>
    </citation>
    <scope>NUCLEOTIDE SEQUENCE</scope>
    <source>
        <strain evidence="3">F60SS</strain>
        <tissue evidence="3">Leaves</tissue>
    </source>
</reference>
<keyword evidence="2" id="KW-0812">Transmembrane</keyword>
<dbReference type="PANTHER" id="PTHR36322:SF3">
    <property type="entry name" value="TRANSMEMBRANE PROTEIN"/>
    <property type="match status" value="1"/>
</dbReference>